<evidence type="ECO:0000313" key="2">
    <source>
        <dbReference type="Proteomes" id="UP000249497"/>
    </source>
</evidence>
<proteinExistence type="predicted"/>
<organism evidence="1 2">
    <name type="scientific">Aspergillus japonicus CBS 114.51</name>
    <dbReference type="NCBI Taxonomy" id="1448312"/>
    <lineage>
        <taxon>Eukaryota</taxon>
        <taxon>Fungi</taxon>
        <taxon>Dikarya</taxon>
        <taxon>Ascomycota</taxon>
        <taxon>Pezizomycotina</taxon>
        <taxon>Eurotiomycetes</taxon>
        <taxon>Eurotiomycetidae</taxon>
        <taxon>Eurotiales</taxon>
        <taxon>Aspergillaceae</taxon>
        <taxon>Aspergillus</taxon>
        <taxon>Aspergillus subgen. Circumdati</taxon>
    </lineage>
</organism>
<keyword evidence="2" id="KW-1185">Reference proteome</keyword>
<evidence type="ECO:0000313" key="1">
    <source>
        <dbReference type="EMBL" id="RAH83829.1"/>
    </source>
</evidence>
<dbReference type="RefSeq" id="XP_025529723.1">
    <property type="nucleotide sequence ID" value="XM_025669530.1"/>
</dbReference>
<name>A0A8T8X8R5_ASPJA</name>
<dbReference type="Proteomes" id="UP000249497">
    <property type="component" value="Unassembled WGS sequence"/>
</dbReference>
<dbReference type="GeneID" id="37173222"/>
<accession>A0A8T8X8R5</accession>
<sequence length="167" mass="18966">MRLGFGPATWSCRYICRIKPSDGRTPSHSTNETARICTRARERSSCYEMKHHWRQCVMVWRGYTTAAGLANLQMIVTWVCQPDWRVMTRGKGDDDNSIMSAVALDGLCMPNLYDSQVSQWTYFDGPGLDPGYPCPSAVHIRTRLSVTPEVETSELMMDYLTRSSVDL</sequence>
<gene>
    <name evidence="1" type="ORF">BO86DRAFT_35352</name>
</gene>
<dbReference type="AlphaFoldDB" id="A0A8T8X8R5"/>
<protein>
    <submittedName>
        <fullName evidence="1">Uncharacterized protein</fullName>
    </submittedName>
</protein>
<dbReference type="EMBL" id="KZ824781">
    <property type="protein sequence ID" value="RAH83829.1"/>
    <property type="molecule type" value="Genomic_DNA"/>
</dbReference>
<reference evidence="1 2" key="1">
    <citation type="submission" date="2018-02" db="EMBL/GenBank/DDBJ databases">
        <title>The genomes of Aspergillus section Nigri reveals drivers in fungal speciation.</title>
        <authorList>
            <consortium name="DOE Joint Genome Institute"/>
            <person name="Vesth T.C."/>
            <person name="Nybo J."/>
            <person name="Theobald S."/>
            <person name="Brandl J."/>
            <person name="Frisvad J.C."/>
            <person name="Nielsen K.F."/>
            <person name="Lyhne E.K."/>
            <person name="Kogle M.E."/>
            <person name="Kuo A."/>
            <person name="Riley R."/>
            <person name="Clum A."/>
            <person name="Nolan M."/>
            <person name="Lipzen A."/>
            <person name="Salamov A."/>
            <person name="Henrissat B."/>
            <person name="Wiebenga A."/>
            <person name="De vries R.P."/>
            <person name="Grigoriev I.V."/>
            <person name="Mortensen U.H."/>
            <person name="Andersen M.R."/>
            <person name="Baker S.E."/>
        </authorList>
    </citation>
    <scope>NUCLEOTIDE SEQUENCE [LARGE SCALE GENOMIC DNA]</scope>
    <source>
        <strain evidence="1 2">CBS 114.51</strain>
    </source>
</reference>